<dbReference type="GO" id="GO:0008121">
    <property type="term" value="F:quinol-cytochrome-c reductase activity"/>
    <property type="evidence" value="ECO:0007669"/>
    <property type="project" value="InterPro"/>
</dbReference>
<feature type="binding site" description="axial binding residue" evidence="19">
    <location>
        <position position="96"/>
    </location>
    <ligand>
        <name>heme b</name>
        <dbReference type="ChEBI" id="CHEBI:60344"/>
        <label>b566</label>
    </ligand>
    <ligandPart>
        <name>Fe</name>
        <dbReference type="ChEBI" id="CHEBI:18248"/>
    </ligandPart>
</feature>
<feature type="binding site" description="axial binding residue" evidence="19">
    <location>
        <position position="181"/>
    </location>
    <ligand>
        <name>heme b</name>
        <dbReference type="ChEBI" id="CHEBI:60344"/>
        <label>b562</label>
    </ligand>
    <ligandPart>
        <name>Fe</name>
        <dbReference type="ChEBI" id="CHEBI:18248"/>
    </ligandPart>
</feature>
<evidence type="ECO:0000256" key="18">
    <source>
        <dbReference type="PIRSR" id="PIRSR038885-1"/>
    </source>
</evidence>
<dbReference type="InterPro" id="IPR005798">
    <property type="entry name" value="Cyt_b/b6_C"/>
</dbReference>
<feature type="transmembrane region" description="Helical" evidence="20">
    <location>
        <begin position="319"/>
        <end position="340"/>
    </location>
</feature>
<dbReference type="PROSITE" id="PS51002">
    <property type="entry name" value="CYTB_NTER"/>
    <property type="match status" value="1"/>
</dbReference>
<dbReference type="InterPro" id="IPR030689">
    <property type="entry name" value="Cytochrome_b"/>
</dbReference>
<evidence type="ECO:0000259" key="22">
    <source>
        <dbReference type="PROSITE" id="PS51003"/>
    </source>
</evidence>
<evidence type="ECO:0000256" key="19">
    <source>
        <dbReference type="PIRSR" id="PIRSR038885-2"/>
    </source>
</evidence>
<dbReference type="GO" id="GO:0046872">
    <property type="term" value="F:metal ion binding"/>
    <property type="evidence" value="ECO:0007669"/>
    <property type="project" value="UniProtKB-UniRule"/>
</dbReference>
<keyword evidence="5 20" id="KW-0813">Transport</keyword>
<organism evidence="23">
    <name type="scientific">Silurus soldatovi</name>
    <name type="common">Soldatov's catfish</name>
    <dbReference type="NCBI Taxonomy" id="1407129"/>
    <lineage>
        <taxon>Eukaryota</taxon>
        <taxon>Metazoa</taxon>
        <taxon>Chordata</taxon>
        <taxon>Craniata</taxon>
        <taxon>Vertebrata</taxon>
        <taxon>Euteleostomi</taxon>
        <taxon>Actinopterygii</taxon>
        <taxon>Neopterygii</taxon>
        <taxon>Teleostei</taxon>
        <taxon>Ostariophysi</taxon>
        <taxon>Siluriformes</taxon>
        <taxon>Siluridae</taxon>
        <taxon>Silurus</taxon>
    </lineage>
</organism>
<dbReference type="Pfam" id="PF00033">
    <property type="entry name" value="Cytochrome_B"/>
    <property type="match status" value="1"/>
</dbReference>
<evidence type="ECO:0000256" key="10">
    <source>
        <dbReference type="ARBA" id="ARBA00022792"/>
    </source>
</evidence>
<feature type="transmembrane region" description="Helical" evidence="20">
    <location>
        <begin position="112"/>
        <end position="132"/>
    </location>
</feature>
<dbReference type="PROSITE" id="PS51003">
    <property type="entry name" value="CYTB_CTER"/>
    <property type="match status" value="1"/>
</dbReference>
<keyword evidence="6 19" id="KW-0349">Heme</keyword>
<feature type="domain" description="Cytochrome b/b6 C-terminal region profile" evidence="22">
    <location>
        <begin position="209"/>
        <end position="379"/>
    </location>
</feature>
<feature type="transmembrane region" description="Helical" evidence="20">
    <location>
        <begin position="76"/>
        <end position="97"/>
    </location>
</feature>
<dbReference type="GO" id="GO:0006122">
    <property type="term" value="P:mitochondrial electron transport, ubiquinol to cytochrome c"/>
    <property type="evidence" value="ECO:0007669"/>
    <property type="project" value="TreeGrafter"/>
</dbReference>
<dbReference type="InterPro" id="IPR027387">
    <property type="entry name" value="Cytb/b6-like_sf"/>
</dbReference>
<dbReference type="CTD" id="4519"/>
<gene>
    <name evidence="23" type="primary">CYTB</name>
</gene>
<reference evidence="23" key="1">
    <citation type="submission" date="2013-10" db="EMBL/GenBank/DDBJ databases">
        <title>Complete mitochondrial genome of Northern Sheatfish (Silurus soldatovi).</title>
        <authorList>
            <person name="Wang K."/>
            <person name="Xu J."/>
            <person name="Li Q."/>
            <person name="Cui J."/>
            <person name="Xu P."/>
            <person name="Sun X.W."/>
        </authorList>
    </citation>
    <scope>NUCLEOTIDE SEQUENCE</scope>
</reference>
<evidence type="ECO:0000313" key="23">
    <source>
        <dbReference type="EMBL" id="BAO01759.1"/>
    </source>
</evidence>
<dbReference type="Pfam" id="PF00032">
    <property type="entry name" value="Cytochrom_B_C"/>
    <property type="match status" value="1"/>
</dbReference>
<evidence type="ECO:0000256" key="5">
    <source>
        <dbReference type="ARBA" id="ARBA00022448"/>
    </source>
</evidence>
<comment type="subcellular location">
    <subcellularLocation>
        <location evidence="2">Mitochondrion inner membrane</location>
        <topology evidence="2">Multi-pass membrane protein</topology>
    </subcellularLocation>
</comment>
<keyword evidence="12 20" id="KW-1133">Transmembrane helix</keyword>
<evidence type="ECO:0000256" key="9">
    <source>
        <dbReference type="ARBA" id="ARBA00022723"/>
    </source>
</evidence>
<dbReference type="SUPFAM" id="SSF81648">
    <property type="entry name" value="a domain/subunit of cytochrome bc1 complex (Ubiquinol-cytochrome c reductase)"/>
    <property type="match status" value="1"/>
</dbReference>
<evidence type="ECO:0000256" key="7">
    <source>
        <dbReference type="ARBA" id="ARBA00022660"/>
    </source>
</evidence>
<dbReference type="GeneID" id="17428364"/>
<evidence type="ECO:0000256" key="14">
    <source>
        <dbReference type="ARBA" id="ARBA00023075"/>
    </source>
</evidence>
<evidence type="ECO:0000256" key="8">
    <source>
        <dbReference type="ARBA" id="ARBA00022692"/>
    </source>
</evidence>
<reference evidence="24" key="3">
    <citation type="submission" date="2020-03" db="EMBL/GenBank/DDBJ databases">
        <title>Complete mitochondriral genome of albino soldatov's catfish, Silurus soldatovi.</title>
        <authorList>
            <person name="Hwang S.W."/>
            <person name="Song H.Y."/>
            <person name="Bang I.C."/>
        </authorList>
    </citation>
    <scope>NUCLEOTIDE SEQUENCE</scope>
</reference>
<dbReference type="RefSeq" id="YP_008758354.1">
    <property type="nucleotide sequence ID" value="NC_022723.1"/>
</dbReference>
<evidence type="ECO:0000256" key="4">
    <source>
        <dbReference type="ARBA" id="ARBA00013531"/>
    </source>
</evidence>
<protein>
    <recommendedName>
        <fullName evidence="4 20">Cytochrome b</fullName>
    </recommendedName>
</protein>
<geneLocation type="mitochondrion" evidence="23"/>
<dbReference type="InterPro" id="IPR016174">
    <property type="entry name" value="Di-haem_cyt_TM"/>
</dbReference>
<evidence type="ECO:0000256" key="20">
    <source>
        <dbReference type="RuleBase" id="RU362117"/>
    </source>
</evidence>
<feature type="transmembrane region" description="Helical" evidence="20">
    <location>
        <begin position="29"/>
        <end position="55"/>
    </location>
</feature>
<keyword evidence="13 19" id="KW-0408">Iron</keyword>
<evidence type="ECO:0000256" key="16">
    <source>
        <dbReference type="ARBA" id="ARBA00023136"/>
    </source>
</evidence>
<feature type="binding site" evidence="18">
    <location>
        <position position="200"/>
    </location>
    <ligand>
        <name>a ubiquinone</name>
        <dbReference type="ChEBI" id="CHEBI:16389"/>
    </ligand>
</feature>
<feature type="transmembrane region" description="Helical" evidence="20">
    <location>
        <begin position="144"/>
        <end position="165"/>
    </location>
</feature>
<keyword evidence="11 20" id="KW-0249">Electron transport</keyword>
<dbReference type="InterPro" id="IPR048259">
    <property type="entry name" value="Cytochrome_b_N_euk/bac"/>
</dbReference>
<dbReference type="CDD" id="cd00290">
    <property type="entry name" value="cytochrome_b_C"/>
    <property type="match status" value="1"/>
</dbReference>
<comment type="cofactor">
    <cofactor evidence="20">
        <name>heme b</name>
        <dbReference type="ChEBI" id="CHEBI:60344"/>
    </cofactor>
    <text evidence="20">Binds 2 heme groups non-covalently.</text>
</comment>
<keyword evidence="8 20" id="KW-0812">Transmembrane</keyword>
<dbReference type="AlphaFoldDB" id="U6BYV0"/>
<dbReference type="GO" id="GO:0005743">
    <property type="term" value="C:mitochondrial inner membrane"/>
    <property type="evidence" value="ECO:0007669"/>
    <property type="project" value="UniProtKB-SubCell"/>
</dbReference>
<evidence type="ECO:0000256" key="6">
    <source>
        <dbReference type="ARBA" id="ARBA00022617"/>
    </source>
</evidence>
<feature type="transmembrane region" description="Helical" evidence="20">
    <location>
        <begin position="287"/>
        <end position="307"/>
    </location>
</feature>
<name>U6BYV0_9TELE</name>
<dbReference type="Gene3D" id="1.20.810.10">
    <property type="entry name" value="Cytochrome Bc1 Complex, Chain C"/>
    <property type="match status" value="1"/>
</dbReference>
<feature type="transmembrane region" description="Helical" evidence="20">
    <location>
        <begin position="177"/>
        <end position="199"/>
    </location>
</feature>
<evidence type="ECO:0000256" key="1">
    <source>
        <dbReference type="ARBA" id="ARBA00002566"/>
    </source>
</evidence>
<feature type="domain" description="Cytochrome b/b6 N-terminal region profile" evidence="21">
    <location>
        <begin position="1"/>
        <end position="208"/>
    </location>
</feature>
<dbReference type="EMBL" id="MT268526">
    <property type="protein sequence ID" value="QYK19614.1"/>
    <property type="molecule type" value="Genomic_DNA"/>
</dbReference>
<comment type="cofactor">
    <cofactor evidence="19">
        <name>heme</name>
        <dbReference type="ChEBI" id="CHEBI:30413"/>
    </cofactor>
    <text evidence="19">Binds 2 heme groups non-covalently.</text>
</comment>
<evidence type="ECO:0000256" key="13">
    <source>
        <dbReference type="ARBA" id="ARBA00023004"/>
    </source>
</evidence>
<feature type="binding site" description="axial binding residue" evidence="19">
    <location>
        <position position="195"/>
    </location>
    <ligand>
        <name>heme b</name>
        <dbReference type="ChEBI" id="CHEBI:60344"/>
        <label>b566</label>
    </ligand>
    <ligandPart>
        <name>Fe</name>
        <dbReference type="ChEBI" id="CHEBI:18248"/>
    </ligandPart>
</feature>
<evidence type="ECO:0000313" key="24">
    <source>
        <dbReference type="EMBL" id="QYK19614.1"/>
    </source>
</evidence>
<evidence type="ECO:0000256" key="11">
    <source>
        <dbReference type="ARBA" id="ARBA00022982"/>
    </source>
</evidence>
<evidence type="ECO:0000259" key="21">
    <source>
        <dbReference type="PROSITE" id="PS51002"/>
    </source>
</evidence>
<evidence type="ECO:0000256" key="15">
    <source>
        <dbReference type="ARBA" id="ARBA00023128"/>
    </source>
</evidence>
<comment type="similarity">
    <text evidence="17 20">Belongs to the cytochrome b family.</text>
</comment>
<keyword evidence="9 19" id="KW-0479">Metal-binding</keyword>
<feature type="transmembrane region" description="Helical" evidence="20">
    <location>
        <begin position="346"/>
        <end position="371"/>
    </location>
</feature>
<dbReference type="InterPro" id="IPR036150">
    <property type="entry name" value="Cyt_b/b6_C_sf"/>
</dbReference>
<feature type="binding site" description="axial binding residue" evidence="19">
    <location>
        <position position="82"/>
    </location>
    <ligand>
        <name>heme b</name>
        <dbReference type="ChEBI" id="CHEBI:60344"/>
        <label>b562</label>
    </ligand>
    <ligandPart>
        <name>Fe</name>
        <dbReference type="ChEBI" id="CHEBI:18248"/>
    </ligandPart>
</feature>
<keyword evidence="16 20" id="KW-0472">Membrane</keyword>
<dbReference type="InterPro" id="IPR048260">
    <property type="entry name" value="Cytochrome_b_C_euk/bac"/>
</dbReference>
<keyword evidence="15 20" id="KW-0496">Mitochondrion</keyword>
<dbReference type="EMBL" id="AB860299">
    <property type="protein sequence ID" value="BAO01759.1"/>
    <property type="molecule type" value="Genomic_DNA"/>
</dbReference>
<evidence type="ECO:0000256" key="3">
    <source>
        <dbReference type="ARBA" id="ARBA00011660"/>
    </source>
</evidence>
<keyword evidence="7 20" id="KW-0679">Respiratory chain</keyword>
<evidence type="ECO:0000256" key="17">
    <source>
        <dbReference type="ARBA" id="ARBA00061233"/>
    </source>
</evidence>
<accession>U6BYV0</accession>
<dbReference type="CDD" id="cd00284">
    <property type="entry name" value="Cytochrome_b_N"/>
    <property type="match status" value="1"/>
</dbReference>
<sequence length="379" mass="42370">MVTRKAHPLLKIINNALIDLPAPSNISAWWNFGSLLLLCLMMQILTGLFLAMHYTSDISTAFSSVAHICRDVNYGWLIRNIHANGASFFFICLYLHVGRGLYYGSYLYKETWNIGVVLLLLVMMTAFVGYVLPWGQMSFWGATVITNLLSAVPYMGDALVQWIWGGFSVDNATLTRFFAFHFILPFAIVAATLLHALFLHETGSNNPTGLNSDTDKISFHPYFSYKDLLGFIVLLTALTALALFSPNLLGDPENFTPANPLVTPPHIKPEWYFLFAYAILRSIPNKLGGVLALLLSILVLMIVPLLHTSKQQGLTFRPMAQLLFWTLVADVLILTWIGGMPVEHPFVIIGQVASVLYFSLFLILNPLAGLLENKYMNFN</sequence>
<keyword evidence="10" id="KW-0999">Mitochondrion inner membrane</keyword>
<comment type="function">
    <text evidence="1 20">Component of the ubiquinol-cytochrome c reductase complex (complex III or cytochrome b-c1 complex) that is part of the mitochondrial respiratory chain. The b-c1 complex mediates electron transfer from ubiquinol to cytochrome c. Contributes to the generation of a proton gradient across the mitochondrial membrane that is then used for ATP synthesis.</text>
</comment>
<feature type="transmembrane region" description="Helical" evidence="20">
    <location>
        <begin position="228"/>
        <end position="249"/>
    </location>
</feature>
<comment type="subunit">
    <text evidence="3">The cytochrome bc1 complex contains 3 respiratory subunits (MT-CYB, CYC1 and UQCRFS1), 2 core proteins (UQCRC1 and UQCRC2) and probably 6 low-molecular weight proteins.</text>
</comment>
<dbReference type="PANTHER" id="PTHR19271:SF16">
    <property type="entry name" value="CYTOCHROME B"/>
    <property type="match status" value="1"/>
</dbReference>
<dbReference type="PIRSF" id="PIRSF038885">
    <property type="entry name" value="COB"/>
    <property type="match status" value="1"/>
</dbReference>
<dbReference type="GO" id="GO:0016491">
    <property type="term" value="F:oxidoreductase activity"/>
    <property type="evidence" value="ECO:0007669"/>
    <property type="project" value="UniProtKB-UniRule"/>
</dbReference>
<dbReference type="FunFam" id="1.20.810.10:FF:000002">
    <property type="entry name" value="Cytochrome b"/>
    <property type="match status" value="1"/>
</dbReference>
<dbReference type="PANTHER" id="PTHR19271">
    <property type="entry name" value="CYTOCHROME B"/>
    <property type="match status" value="1"/>
</dbReference>
<dbReference type="InterPro" id="IPR005797">
    <property type="entry name" value="Cyt_b/b6_N"/>
</dbReference>
<evidence type="ECO:0000256" key="2">
    <source>
        <dbReference type="ARBA" id="ARBA00004448"/>
    </source>
</evidence>
<proteinExistence type="inferred from homology"/>
<evidence type="ECO:0000256" key="12">
    <source>
        <dbReference type="ARBA" id="ARBA00022989"/>
    </source>
</evidence>
<dbReference type="GO" id="GO:0045275">
    <property type="term" value="C:respiratory chain complex III"/>
    <property type="evidence" value="ECO:0007669"/>
    <property type="project" value="InterPro"/>
</dbReference>
<dbReference type="SUPFAM" id="SSF81342">
    <property type="entry name" value="Transmembrane di-heme cytochromes"/>
    <property type="match status" value="1"/>
</dbReference>
<keyword evidence="14" id="KW-0830">Ubiquinone</keyword>
<reference evidence="23" key="2">
    <citation type="submission" date="2013-10" db="EMBL/GenBank/DDBJ databases">
        <authorList>
            <person name="Kai W."/>
            <person name="Xu J."/>
            <person name="Cui J."/>
            <person name="Xu P."/>
            <person name="Sun X.W."/>
        </authorList>
    </citation>
    <scope>NUCLEOTIDE SEQUENCE</scope>
</reference>